<accession>A0A4D6YB54</accession>
<dbReference type="OrthoDB" id="9775440at2"/>
<feature type="domain" description="DALR anticodon binding" evidence="12">
    <location>
        <begin position="584"/>
        <end position="680"/>
    </location>
</feature>
<evidence type="ECO:0000256" key="8">
    <source>
        <dbReference type="ARBA" id="ARBA00022917"/>
    </source>
</evidence>
<evidence type="ECO:0000256" key="1">
    <source>
        <dbReference type="ARBA" id="ARBA00004496"/>
    </source>
</evidence>
<dbReference type="GO" id="GO:0004820">
    <property type="term" value="F:glycine-tRNA ligase activity"/>
    <property type="evidence" value="ECO:0007669"/>
    <property type="project" value="UniProtKB-UniRule"/>
</dbReference>
<evidence type="ECO:0000256" key="4">
    <source>
        <dbReference type="ARBA" id="ARBA00022490"/>
    </source>
</evidence>
<comment type="catalytic activity">
    <reaction evidence="10 11">
        <text>tRNA(Gly) + glycine + ATP = glycyl-tRNA(Gly) + AMP + diphosphate</text>
        <dbReference type="Rhea" id="RHEA:16013"/>
        <dbReference type="Rhea" id="RHEA-COMP:9664"/>
        <dbReference type="Rhea" id="RHEA-COMP:9683"/>
        <dbReference type="ChEBI" id="CHEBI:30616"/>
        <dbReference type="ChEBI" id="CHEBI:33019"/>
        <dbReference type="ChEBI" id="CHEBI:57305"/>
        <dbReference type="ChEBI" id="CHEBI:78442"/>
        <dbReference type="ChEBI" id="CHEBI:78522"/>
        <dbReference type="ChEBI" id="CHEBI:456215"/>
        <dbReference type="EC" id="6.1.1.14"/>
    </reaction>
</comment>
<evidence type="ECO:0000256" key="2">
    <source>
        <dbReference type="ARBA" id="ARBA00008226"/>
    </source>
</evidence>
<keyword evidence="9 11" id="KW-0030">Aminoacyl-tRNA synthetase</keyword>
<keyword evidence="7 11" id="KW-0067">ATP-binding</keyword>
<comment type="subcellular location">
    <subcellularLocation>
        <location evidence="1 11">Cytoplasm</location>
    </subcellularLocation>
</comment>
<evidence type="ECO:0000313" key="14">
    <source>
        <dbReference type="Proteomes" id="UP000298745"/>
    </source>
</evidence>
<dbReference type="HAMAP" id="MF_00255">
    <property type="entry name" value="Gly_tRNA_synth_beta"/>
    <property type="match status" value="1"/>
</dbReference>
<dbReference type="AlphaFoldDB" id="A0A4D6YB54"/>
<dbReference type="PROSITE" id="PS50861">
    <property type="entry name" value="AA_TRNA_LIGASE_II_GLYAB"/>
    <property type="match status" value="1"/>
</dbReference>
<evidence type="ECO:0000256" key="10">
    <source>
        <dbReference type="ARBA" id="ARBA00047937"/>
    </source>
</evidence>
<dbReference type="GO" id="GO:0006420">
    <property type="term" value="P:arginyl-tRNA aminoacylation"/>
    <property type="evidence" value="ECO:0007669"/>
    <property type="project" value="InterPro"/>
</dbReference>
<keyword evidence="8 11" id="KW-0648">Protein biosynthesis</keyword>
<reference evidence="13 14" key="1">
    <citation type="submission" date="2018-12" db="EMBL/GenBank/DDBJ databases">
        <authorList>
            <person name="Chong R.A."/>
        </authorList>
    </citation>
    <scope>NUCLEOTIDE SEQUENCE [LARGE SCALE GENOMIC DNA]</scope>
    <source>
        <strain evidence="13 14">Msa</strain>
    </source>
</reference>
<evidence type="ECO:0000256" key="7">
    <source>
        <dbReference type="ARBA" id="ARBA00022840"/>
    </source>
</evidence>
<dbReference type="InterPro" id="IPR008909">
    <property type="entry name" value="DALR_anticod-bd"/>
</dbReference>
<dbReference type="NCBIfam" id="TIGR00211">
    <property type="entry name" value="glyS"/>
    <property type="match status" value="1"/>
</dbReference>
<keyword evidence="5 11" id="KW-0436">Ligase</keyword>
<dbReference type="GO" id="GO:0004814">
    <property type="term" value="F:arginine-tRNA ligase activity"/>
    <property type="evidence" value="ECO:0007669"/>
    <property type="project" value="InterPro"/>
</dbReference>
<dbReference type="RefSeq" id="WP_158362328.1">
    <property type="nucleotide sequence ID" value="NZ_CP034864.1"/>
</dbReference>
<evidence type="ECO:0000256" key="5">
    <source>
        <dbReference type="ARBA" id="ARBA00022598"/>
    </source>
</evidence>
<comment type="similarity">
    <text evidence="2 11">Belongs to the class-II aminoacyl-tRNA synthetase family.</text>
</comment>
<dbReference type="SUPFAM" id="SSF109604">
    <property type="entry name" value="HD-domain/PDEase-like"/>
    <property type="match status" value="1"/>
</dbReference>
<dbReference type="EC" id="6.1.1.14" evidence="11"/>
<evidence type="ECO:0000313" key="13">
    <source>
        <dbReference type="EMBL" id="QCI23691.1"/>
    </source>
</evidence>
<keyword evidence="4 11" id="KW-0963">Cytoplasm</keyword>
<evidence type="ECO:0000256" key="9">
    <source>
        <dbReference type="ARBA" id="ARBA00023146"/>
    </source>
</evidence>
<dbReference type="InterPro" id="IPR006194">
    <property type="entry name" value="Gly-tRNA-synth_heterodimer"/>
</dbReference>
<name>A0A4D6YB54_9GAMM</name>
<proteinExistence type="inferred from homology"/>
<evidence type="ECO:0000259" key="12">
    <source>
        <dbReference type="Pfam" id="PF05746"/>
    </source>
</evidence>
<evidence type="ECO:0000256" key="3">
    <source>
        <dbReference type="ARBA" id="ARBA00011209"/>
    </source>
</evidence>
<gene>
    <name evidence="11" type="primary">glyS</name>
    <name evidence="13" type="ORF">D9V74_00620</name>
</gene>
<sequence length="690" mass="81198">MKKQTLLIEIGTEELPARLIDQICFNFYNNFVKELNMLNITYKKIAYFSTPRRLALKIQDINTQEKFIEIQKKGPSVINAYDQNGYLTKSAIHWLKHCKINIQETTRLKTNKGEWLLYKKKQKQEKIELLIPKITESALKKIFLIKPMRWEISNQKFFRPIRNIVMLLDNKIILGKIFNINSQRILHNHIAFKEKTIVINNAKDYPTILFTENNIIAEYTIRKQIIIKKIEENAKKVNSFIKTNNILIDEITSLVESPTAFLATFKKKFLKIPPKILEYVIEKQQKCIPLYNSKQNILSYFIFVSNINPAKPKKIITGNEKVMHARLADINFFLNNDRKTSLENHLISLKQVLFQNDLGSLYDKTFRLKYLIKWISQYNFSNIEDAMRAAMLSKCDLVTNIVCEFPDLQGTIGMYYALENQEKKDIALALEEQYLPCFSGDKLPKSSIGCALSISDKMDTLSGMFHIGNIPSSNKDPFALRRLAIGILRIIIEKNIPLDLKKLISQSLLLYDNKYINHSDLSDQIFTFFISRLFYWYQELGYSVNIIKSVLSYELTQPIDIHARIKAITFFQKSKYLETIILFIKRIINILEKEKKILSGNINIKLMKQEEEIILFNKIHDFNNHTKTLFLEKKYKDILFKIKDFEKPIYNFFEKVKIYHSDAHICLNRLLLLNYLKKIFFKITNFSHLY</sequence>
<dbReference type="InterPro" id="IPR015944">
    <property type="entry name" value="Gly-tRNA-synth_bsu"/>
</dbReference>
<protein>
    <recommendedName>
        <fullName evidence="11">Glycine--tRNA ligase beta subunit</fullName>
        <ecNumber evidence="11">6.1.1.14</ecNumber>
    </recommendedName>
    <alternativeName>
        <fullName evidence="11">Glycyl-tRNA synthetase beta subunit</fullName>
        <shortName evidence="11">GlyRS</shortName>
    </alternativeName>
</protein>
<dbReference type="GO" id="GO:0005524">
    <property type="term" value="F:ATP binding"/>
    <property type="evidence" value="ECO:0007669"/>
    <property type="project" value="UniProtKB-UniRule"/>
</dbReference>
<dbReference type="PANTHER" id="PTHR30075">
    <property type="entry name" value="GLYCYL-TRNA SYNTHETASE"/>
    <property type="match status" value="1"/>
</dbReference>
<dbReference type="Pfam" id="PF02092">
    <property type="entry name" value="tRNA_synt_2f"/>
    <property type="match status" value="1"/>
</dbReference>
<comment type="subunit">
    <text evidence="3 11">Tetramer of two alpha and two beta subunits.</text>
</comment>
<dbReference type="Proteomes" id="UP000298745">
    <property type="component" value="Chromosome"/>
</dbReference>
<evidence type="ECO:0000256" key="6">
    <source>
        <dbReference type="ARBA" id="ARBA00022741"/>
    </source>
</evidence>
<dbReference type="PRINTS" id="PR01045">
    <property type="entry name" value="TRNASYNTHGB"/>
</dbReference>
<dbReference type="GO" id="GO:0006426">
    <property type="term" value="P:glycyl-tRNA aminoacylation"/>
    <property type="evidence" value="ECO:0007669"/>
    <property type="project" value="UniProtKB-UniRule"/>
</dbReference>
<dbReference type="PANTHER" id="PTHR30075:SF2">
    <property type="entry name" value="GLYCINE--TRNA LIGASE, CHLOROPLASTIC_MITOCHONDRIAL 2"/>
    <property type="match status" value="1"/>
</dbReference>
<dbReference type="Pfam" id="PF05746">
    <property type="entry name" value="DALR_1"/>
    <property type="match status" value="1"/>
</dbReference>
<reference evidence="13 14" key="2">
    <citation type="submission" date="2019-05" db="EMBL/GenBank/DDBJ databases">
        <title>Genome evolution of the obligate endosymbiont Buchnera aphidicola.</title>
        <authorList>
            <person name="Moran N.A."/>
        </authorList>
    </citation>
    <scope>NUCLEOTIDE SEQUENCE [LARGE SCALE GENOMIC DNA]</scope>
    <source>
        <strain evidence="13 14">Msa</strain>
    </source>
</reference>
<keyword evidence="6 11" id="KW-0547">Nucleotide-binding</keyword>
<dbReference type="GO" id="GO:0005829">
    <property type="term" value="C:cytosol"/>
    <property type="evidence" value="ECO:0007669"/>
    <property type="project" value="TreeGrafter"/>
</dbReference>
<evidence type="ECO:0000256" key="11">
    <source>
        <dbReference type="HAMAP-Rule" id="MF_00255"/>
    </source>
</evidence>
<dbReference type="EMBL" id="CP034864">
    <property type="protein sequence ID" value="QCI23691.1"/>
    <property type="molecule type" value="Genomic_DNA"/>
</dbReference>
<organism evidence="13 14">
    <name type="scientific">Buchnera aphidicola</name>
    <name type="common">Macrosiphoniella sanborni</name>
    <dbReference type="NCBI Taxonomy" id="1241865"/>
    <lineage>
        <taxon>Bacteria</taxon>
        <taxon>Pseudomonadati</taxon>
        <taxon>Pseudomonadota</taxon>
        <taxon>Gammaproteobacteria</taxon>
        <taxon>Enterobacterales</taxon>
        <taxon>Erwiniaceae</taxon>
        <taxon>Buchnera</taxon>
    </lineage>
</organism>